<feature type="domain" description="ABC transporter" evidence="11">
    <location>
        <begin position="1"/>
        <end position="219"/>
    </location>
</feature>
<dbReference type="FunFam" id="3.40.50.300:FF:000565">
    <property type="entry name" value="ABC bile acid transporter"/>
    <property type="match status" value="1"/>
</dbReference>
<accession>A0A066W072</accession>
<dbReference type="PANTHER" id="PTHR24223">
    <property type="entry name" value="ATP-BINDING CASSETTE SUB-FAMILY C"/>
    <property type="match status" value="1"/>
</dbReference>
<dbReference type="SMART" id="SM00382">
    <property type="entry name" value="AAA"/>
    <property type="match status" value="2"/>
</dbReference>
<feature type="transmembrane region" description="Helical" evidence="10">
    <location>
        <begin position="410"/>
        <end position="440"/>
    </location>
</feature>
<evidence type="ECO:0000256" key="5">
    <source>
        <dbReference type="ARBA" id="ARBA00022741"/>
    </source>
</evidence>
<feature type="transmembrane region" description="Helical" evidence="10">
    <location>
        <begin position="515"/>
        <end position="534"/>
    </location>
</feature>
<dbReference type="GeneID" id="25262455"/>
<dbReference type="InterPro" id="IPR017871">
    <property type="entry name" value="ABC_transporter-like_CS"/>
</dbReference>
<dbReference type="GO" id="GO:0016887">
    <property type="term" value="F:ATP hydrolysis activity"/>
    <property type="evidence" value="ECO:0007669"/>
    <property type="project" value="InterPro"/>
</dbReference>
<dbReference type="PROSITE" id="PS50929">
    <property type="entry name" value="ABC_TM1F"/>
    <property type="match status" value="1"/>
</dbReference>
<feature type="compositionally biased region" description="Acidic residues" evidence="9">
    <location>
        <begin position="224"/>
        <end position="236"/>
    </location>
</feature>
<dbReference type="FunFam" id="3.40.50.300:FF:000997">
    <property type="entry name" value="Multidrug resistance-associated protein 1"/>
    <property type="match status" value="1"/>
</dbReference>
<dbReference type="EMBL" id="JMSN01000039">
    <property type="protein sequence ID" value="KDN45928.1"/>
    <property type="molecule type" value="Genomic_DNA"/>
</dbReference>
<dbReference type="InterPro" id="IPR011527">
    <property type="entry name" value="ABC1_TM_dom"/>
</dbReference>
<dbReference type="GO" id="GO:0140359">
    <property type="term" value="F:ABC-type transporter activity"/>
    <property type="evidence" value="ECO:0007669"/>
    <property type="project" value="InterPro"/>
</dbReference>
<dbReference type="PANTHER" id="PTHR24223:SF456">
    <property type="entry name" value="MULTIDRUG RESISTANCE-ASSOCIATED PROTEIN LETHAL(2)03659"/>
    <property type="match status" value="1"/>
</dbReference>
<evidence type="ECO:0000256" key="7">
    <source>
        <dbReference type="ARBA" id="ARBA00022989"/>
    </source>
</evidence>
<feature type="domain" description="ABC transporter" evidence="11">
    <location>
        <begin position="606"/>
        <end position="862"/>
    </location>
</feature>
<evidence type="ECO:0000256" key="4">
    <source>
        <dbReference type="ARBA" id="ARBA00022692"/>
    </source>
</evidence>
<comment type="subcellular location">
    <subcellularLocation>
        <location evidence="1">Membrane</location>
        <topology evidence="1">Multi-pass membrane protein</topology>
    </subcellularLocation>
</comment>
<dbReference type="OrthoDB" id="6500128at2759"/>
<keyword evidence="7 10" id="KW-1133">Transmembrane helix</keyword>
<dbReference type="InterPro" id="IPR003593">
    <property type="entry name" value="AAA+_ATPase"/>
</dbReference>
<keyword evidence="14" id="KW-1185">Reference proteome</keyword>
<dbReference type="Pfam" id="PF00005">
    <property type="entry name" value="ABC_tran"/>
    <property type="match status" value="2"/>
</dbReference>
<sequence length="877" mass="96520">AKPQEEQKPFALEKVNLVVPKGELVAIVGPVGSGKSSLLEGCIGEMRRQGGRIIWGGNRIGYVPQSAWIQSATVRDNILFGESFEEERYWQVVRIAELESDLEMLAAGDMSEIGEKGVTLSGGQKQRVSLARALYHQAEIYFFDDPLSALDAHVGKAVFHNAILPLRRAGKTVVLVTHALHFLPFCDRIITMEDGRIVETGTYEELSTAKGPFSRLIEEFGGREEEEERKEDDIDDSQGKKRYSRANMTNAEVAKASKAGALMEAEERNTGSVSAHIYAAYFQAGKGWIMVPFCFLSIVLMQTAGIINSYWLIWWQEDQFKQSPGFYMGVYAALGIAQTIATFAMGASTGYLSFYACKTLHQLAISRTMFAPMAWFDVTPAGRIMNRFAKDIDVVDNQLSDSFRMAANTIATIIGSIVLITIITHYFVVIAVTLLVFYFAASAFYRTSAREIKRLDNLLRSSLYSHFAESLSGVSTLRAYQHTTLAMHENLARMDKENRAYFLTISNQRWLGVRLDMLGAVLILLVALLTTTGANRLSPGQVGITLTFVVTSVQAYSWFSRQVAEVENNMSSVERLQHYAENLPQEAAQGSPPNAVSESWPERGSMSIRNVFMRYRPGLPQVLKGISLEVEGGQKIGIVGRTGAGKSSLLTALLRLTELDSGSIVIDGVDISQIGLRDLRRRIAVLPQDPLLFSGTLRSNLDPFQQFDDNRLWDALKRATLVQDEATISSASSGPTLGSDSVALAHQQQNKLTLDSPIDEGGANLSLGQRSLVSLARALVKNCQILLLDEATASADSQTDAKVQKTIREEFASRTLLCIAHRLNTIIGYDRIAVLSDGAVAEFAPPLELFDQCGIFTDMCAKANISRDQIIAARNAP</sequence>
<evidence type="ECO:0000259" key="11">
    <source>
        <dbReference type="PROSITE" id="PS50893"/>
    </source>
</evidence>
<evidence type="ECO:0000256" key="1">
    <source>
        <dbReference type="ARBA" id="ARBA00004141"/>
    </source>
</evidence>
<comment type="caution">
    <text evidence="13">The sequence shown here is derived from an EMBL/GenBank/DDBJ whole genome shotgun (WGS) entry which is preliminary data.</text>
</comment>
<dbReference type="SUPFAM" id="SSF90123">
    <property type="entry name" value="ABC transporter transmembrane region"/>
    <property type="match status" value="1"/>
</dbReference>
<feature type="non-terminal residue" evidence="13">
    <location>
        <position position="1"/>
    </location>
</feature>
<dbReference type="InterPro" id="IPR036640">
    <property type="entry name" value="ABC1_TM_sf"/>
</dbReference>
<dbReference type="Proteomes" id="UP000027361">
    <property type="component" value="Unassembled WGS sequence"/>
</dbReference>
<keyword evidence="6 13" id="KW-0067">ATP-binding</keyword>
<gene>
    <name evidence="13" type="ORF">K437DRAFT_224032</name>
</gene>
<comment type="similarity">
    <text evidence="2">Belongs to the ABC transporter superfamily. ABCC family. Conjugate transporter (TC 3.A.1.208) subfamily.</text>
</comment>
<reference evidence="13 14" key="1">
    <citation type="submission" date="2014-05" db="EMBL/GenBank/DDBJ databases">
        <title>Draft genome sequence of a rare smut relative, Tilletiaria anomala UBC 951.</title>
        <authorList>
            <consortium name="DOE Joint Genome Institute"/>
            <person name="Toome M."/>
            <person name="Kuo A."/>
            <person name="Henrissat B."/>
            <person name="Lipzen A."/>
            <person name="Tritt A."/>
            <person name="Yoshinaga Y."/>
            <person name="Zane M."/>
            <person name="Barry K."/>
            <person name="Grigoriev I.V."/>
            <person name="Spatafora J.W."/>
            <person name="Aimea M.C."/>
        </authorList>
    </citation>
    <scope>NUCLEOTIDE SEQUENCE [LARGE SCALE GENOMIC DNA]</scope>
    <source>
        <strain evidence="13 14">UBC 951</strain>
    </source>
</reference>
<dbReference type="GO" id="GO:0016020">
    <property type="term" value="C:membrane"/>
    <property type="evidence" value="ECO:0007669"/>
    <property type="project" value="UniProtKB-SubCell"/>
</dbReference>
<evidence type="ECO:0000259" key="12">
    <source>
        <dbReference type="PROSITE" id="PS50929"/>
    </source>
</evidence>
<evidence type="ECO:0000313" key="14">
    <source>
        <dbReference type="Proteomes" id="UP000027361"/>
    </source>
</evidence>
<dbReference type="GO" id="GO:0005524">
    <property type="term" value="F:ATP binding"/>
    <property type="evidence" value="ECO:0007669"/>
    <property type="project" value="UniProtKB-KW"/>
</dbReference>
<dbReference type="HOGENOM" id="CLU_000604_27_9_1"/>
<dbReference type="Pfam" id="PF00664">
    <property type="entry name" value="ABC_membrane"/>
    <property type="match status" value="1"/>
</dbReference>
<keyword evidence="3" id="KW-0813">Transport</keyword>
<dbReference type="FunFam" id="1.20.1560.10:FF:000010">
    <property type="entry name" value="Multidrug resistance-associated ABC transporter"/>
    <property type="match status" value="1"/>
</dbReference>
<dbReference type="InParanoid" id="A0A066W072"/>
<evidence type="ECO:0000256" key="2">
    <source>
        <dbReference type="ARBA" id="ARBA00009726"/>
    </source>
</evidence>
<evidence type="ECO:0000256" key="6">
    <source>
        <dbReference type="ARBA" id="ARBA00022840"/>
    </source>
</evidence>
<dbReference type="PROSITE" id="PS00211">
    <property type="entry name" value="ABC_TRANSPORTER_1"/>
    <property type="match status" value="2"/>
</dbReference>
<dbReference type="OMA" id="EGHNISR"/>
<dbReference type="AlphaFoldDB" id="A0A066W072"/>
<evidence type="ECO:0000313" key="13">
    <source>
        <dbReference type="EMBL" id="KDN45928.1"/>
    </source>
</evidence>
<dbReference type="STRING" id="1037660.A0A066W072"/>
<dbReference type="RefSeq" id="XP_013243366.1">
    <property type="nucleotide sequence ID" value="XM_013387912.1"/>
</dbReference>
<dbReference type="InterPro" id="IPR003439">
    <property type="entry name" value="ABC_transporter-like_ATP-bd"/>
</dbReference>
<evidence type="ECO:0000256" key="10">
    <source>
        <dbReference type="SAM" id="Phobius"/>
    </source>
</evidence>
<feature type="region of interest" description="Disordered" evidence="9">
    <location>
        <begin position="220"/>
        <end position="241"/>
    </location>
</feature>
<keyword evidence="8 10" id="KW-0472">Membrane</keyword>
<dbReference type="SUPFAM" id="SSF52540">
    <property type="entry name" value="P-loop containing nucleoside triphosphate hydrolases"/>
    <property type="match status" value="2"/>
</dbReference>
<dbReference type="CDD" id="cd03244">
    <property type="entry name" value="ABCC_MRP_domain2"/>
    <property type="match status" value="1"/>
</dbReference>
<evidence type="ECO:0000256" key="3">
    <source>
        <dbReference type="ARBA" id="ARBA00022448"/>
    </source>
</evidence>
<evidence type="ECO:0000256" key="9">
    <source>
        <dbReference type="SAM" id="MobiDB-lite"/>
    </source>
</evidence>
<name>A0A066W072_TILAU</name>
<keyword evidence="4 10" id="KW-0812">Transmembrane</keyword>
<feature type="transmembrane region" description="Helical" evidence="10">
    <location>
        <begin position="325"/>
        <end position="345"/>
    </location>
</feature>
<keyword evidence="5" id="KW-0547">Nucleotide-binding</keyword>
<protein>
    <submittedName>
        <fullName evidence="13">Putative ATP-binding cassette transporter protein YOR1</fullName>
    </submittedName>
</protein>
<dbReference type="CDD" id="cd18606">
    <property type="entry name" value="ABC_6TM_YOR1_D2_like"/>
    <property type="match status" value="1"/>
</dbReference>
<evidence type="ECO:0000256" key="8">
    <source>
        <dbReference type="ARBA" id="ARBA00023136"/>
    </source>
</evidence>
<dbReference type="InterPro" id="IPR050173">
    <property type="entry name" value="ABC_transporter_C-like"/>
</dbReference>
<dbReference type="Gene3D" id="3.40.50.300">
    <property type="entry name" value="P-loop containing nucleotide triphosphate hydrolases"/>
    <property type="match status" value="2"/>
</dbReference>
<proteinExistence type="inferred from homology"/>
<dbReference type="InterPro" id="IPR027417">
    <property type="entry name" value="P-loop_NTPase"/>
</dbReference>
<feature type="domain" description="ABC transmembrane type-1" evidence="12">
    <location>
        <begin position="293"/>
        <end position="568"/>
    </location>
</feature>
<feature type="transmembrane region" description="Helical" evidence="10">
    <location>
        <begin position="288"/>
        <end position="313"/>
    </location>
</feature>
<dbReference type="CDD" id="cd03250">
    <property type="entry name" value="ABCC_MRP_domain1"/>
    <property type="match status" value="1"/>
</dbReference>
<dbReference type="PROSITE" id="PS50893">
    <property type="entry name" value="ABC_TRANSPORTER_2"/>
    <property type="match status" value="2"/>
</dbReference>
<dbReference type="Gene3D" id="1.20.1560.10">
    <property type="entry name" value="ABC transporter type 1, transmembrane domain"/>
    <property type="match status" value="1"/>
</dbReference>
<organism evidence="13 14">
    <name type="scientific">Tilletiaria anomala (strain ATCC 24038 / CBS 436.72 / UBC 951)</name>
    <dbReference type="NCBI Taxonomy" id="1037660"/>
    <lineage>
        <taxon>Eukaryota</taxon>
        <taxon>Fungi</taxon>
        <taxon>Dikarya</taxon>
        <taxon>Basidiomycota</taxon>
        <taxon>Ustilaginomycotina</taxon>
        <taxon>Exobasidiomycetes</taxon>
        <taxon>Georgefischeriales</taxon>
        <taxon>Tilletiariaceae</taxon>
        <taxon>Tilletiaria</taxon>
    </lineage>
</organism>